<name>A0AAD9JLR0_9ANNE</name>
<keyword evidence="4" id="KW-1003">Cell membrane</keyword>
<gene>
    <name evidence="10" type="ORF">LSH36_250g02028</name>
</gene>
<keyword evidence="11" id="KW-1185">Reference proteome</keyword>
<feature type="transmembrane region" description="Helical" evidence="9">
    <location>
        <begin position="21"/>
        <end position="49"/>
    </location>
</feature>
<dbReference type="InterPro" id="IPR034294">
    <property type="entry name" value="Aquaporin_transptr"/>
</dbReference>
<dbReference type="InterPro" id="IPR022357">
    <property type="entry name" value="MIP_CS"/>
</dbReference>
<comment type="similarity">
    <text evidence="2 8">Belongs to the MIP/aquaporin (TC 1.A.8) family.</text>
</comment>
<evidence type="ECO:0000256" key="4">
    <source>
        <dbReference type="ARBA" id="ARBA00022475"/>
    </source>
</evidence>
<feature type="transmembrane region" description="Helical" evidence="9">
    <location>
        <begin position="98"/>
        <end position="119"/>
    </location>
</feature>
<dbReference type="GO" id="GO:0005886">
    <property type="term" value="C:plasma membrane"/>
    <property type="evidence" value="ECO:0007669"/>
    <property type="project" value="UniProtKB-SubCell"/>
</dbReference>
<evidence type="ECO:0000256" key="9">
    <source>
        <dbReference type="SAM" id="Phobius"/>
    </source>
</evidence>
<dbReference type="PANTHER" id="PTHR19139">
    <property type="entry name" value="AQUAPORIN TRANSPORTER"/>
    <property type="match status" value="1"/>
</dbReference>
<evidence type="ECO:0000256" key="5">
    <source>
        <dbReference type="ARBA" id="ARBA00022692"/>
    </source>
</evidence>
<evidence type="ECO:0000256" key="2">
    <source>
        <dbReference type="ARBA" id="ARBA00006175"/>
    </source>
</evidence>
<keyword evidence="5 8" id="KW-0812">Transmembrane</keyword>
<keyword evidence="3 8" id="KW-0813">Transport</keyword>
<protein>
    <submittedName>
        <fullName evidence="10">Uncharacterized protein</fullName>
    </submittedName>
</protein>
<feature type="transmembrane region" description="Helical" evidence="9">
    <location>
        <begin position="173"/>
        <end position="194"/>
    </location>
</feature>
<accession>A0AAD9JLR0</accession>
<dbReference type="Gene3D" id="1.20.1080.10">
    <property type="entry name" value="Glycerol uptake facilitator protein"/>
    <property type="match status" value="2"/>
</dbReference>
<dbReference type="PANTHER" id="PTHR19139:SF199">
    <property type="entry name" value="MIP17260P"/>
    <property type="match status" value="1"/>
</dbReference>
<comment type="subcellular location">
    <subcellularLocation>
        <location evidence="1">Cell membrane</location>
        <topology evidence="1">Multi-pass membrane protein</topology>
    </subcellularLocation>
</comment>
<dbReference type="InterPro" id="IPR023271">
    <property type="entry name" value="Aquaporin-like"/>
</dbReference>
<evidence type="ECO:0000313" key="11">
    <source>
        <dbReference type="Proteomes" id="UP001208570"/>
    </source>
</evidence>
<evidence type="ECO:0000256" key="6">
    <source>
        <dbReference type="ARBA" id="ARBA00022989"/>
    </source>
</evidence>
<evidence type="ECO:0000313" key="10">
    <source>
        <dbReference type="EMBL" id="KAK2155061.1"/>
    </source>
</evidence>
<sequence>MCRLRRCCTMATSLEDLRSPLFWRGVFAELVGTLFLVLAGCGSCINWKLQDGEPSVLQIALCFGLAVAIIVWCILHLSGGHINPAVTISLLVTRKISLIKSLFFIIAQCTGAVIGAGALKGLTPPAVRGALGSTSLNDGLTQSQGFGVELMITMNPARSFGPAAITGNWHEHWVYWCGPILGGILAGLLYENLFASDASLSKAKGYLLARRSDSEDPENTKKEGIKIEEGVQTL</sequence>
<evidence type="ECO:0000256" key="1">
    <source>
        <dbReference type="ARBA" id="ARBA00004651"/>
    </source>
</evidence>
<keyword evidence="6 9" id="KW-1133">Transmembrane helix</keyword>
<proteinExistence type="inferred from homology"/>
<dbReference type="InterPro" id="IPR000425">
    <property type="entry name" value="MIP"/>
</dbReference>
<evidence type="ECO:0000256" key="7">
    <source>
        <dbReference type="ARBA" id="ARBA00023136"/>
    </source>
</evidence>
<organism evidence="10 11">
    <name type="scientific">Paralvinella palmiformis</name>
    <dbReference type="NCBI Taxonomy" id="53620"/>
    <lineage>
        <taxon>Eukaryota</taxon>
        <taxon>Metazoa</taxon>
        <taxon>Spiralia</taxon>
        <taxon>Lophotrochozoa</taxon>
        <taxon>Annelida</taxon>
        <taxon>Polychaeta</taxon>
        <taxon>Sedentaria</taxon>
        <taxon>Canalipalpata</taxon>
        <taxon>Terebellida</taxon>
        <taxon>Terebelliformia</taxon>
        <taxon>Alvinellidae</taxon>
        <taxon>Paralvinella</taxon>
    </lineage>
</organism>
<dbReference type="GO" id="GO:0015250">
    <property type="term" value="F:water channel activity"/>
    <property type="evidence" value="ECO:0007669"/>
    <property type="project" value="TreeGrafter"/>
</dbReference>
<dbReference type="EMBL" id="JAODUP010000250">
    <property type="protein sequence ID" value="KAK2155061.1"/>
    <property type="molecule type" value="Genomic_DNA"/>
</dbReference>
<comment type="caution">
    <text evidence="10">The sequence shown here is derived from an EMBL/GenBank/DDBJ whole genome shotgun (WGS) entry which is preliminary data.</text>
</comment>
<dbReference type="PRINTS" id="PR00783">
    <property type="entry name" value="MINTRINSICP"/>
</dbReference>
<dbReference type="SUPFAM" id="SSF81338">
    <property type="entry name" value="Aquaporin-like"/>
    <property type="match status" value="1"/>
</dbReference>
<feature type="transmembrane region" description="Helical" evidence="9">
    <location>
        <begin position="55"/>
        <end position="77"/>
    </location>
</feature>
<dbReference type="AlphaFoldDB" id="A0AAD9JLR0"/>
<evidence type="ECO:0000256" key="3">
    <source>
        <dbReference type="ARBA" id="ARBA00022448"/>
    </source>
</evidence>
<dbReference type="Proteomes" id="UP001208570">
    <property type="component" value="Unassembled WGS sequence"/>
</dbReference>
<dbReference type="PROSITE" id="PS00221">
    <property type="entry name" value="MIP"/>
    <property type="match status" value="1"/>
</dbReference>
<dbReference type="Pfam" id="PF00230">
    <property type="entry name" value="MIP"/>
    <property type="match status" value="1"/>
</dbReference>
<keyword evidence="7 9" id="KW-0472">Membrane</keyword>
<reference evidence="10" key="1">
    <citation type="journal article" date="2023" name="Mol. Biol. Evol.">
        <title>Third-Generation Sequencing Reveals the Adaptive Role of the Epigenome in Three Deep-Sea Polychaetes.</title>
        <authorList>
            <person name="Perez M."/>
            <person name="Aroh O."/>
            <person name="Sun Y."/>
            <person name="Lan Y."/>
            <person name="Juniper S.K."/>
            <person name="Young C.R."/>
            <person name="Angers B."/>
            <person name="Qian P.Y."/>
        </authorList>
    </citation>
    <scope>NUCLEOTIDE SEQUENCE</scope>
    <source>
        <strain evidence="10">P08H-3</strain>
    </source>
</reference>
<evidence type="ECO:0000256" key="8">
    <source>
        <dbReference type="RuleBase" id="RU000477"/>
    </source>
</evidence>